<keyword evidence="6" id="KW-0865">Zymogen</keyword>
<evidence type="ECO:0000313" key="10">
    <source>
        <dbReference type="EMBL" id="CAI6353939.1"/>
    </source>
</evidence>
<dbReference type="CDD" id="cd02620">
    <property type="entry name" value="Peptidase_C1A_CathepsinB"/>
    <property type="match status" value="1"/>
</dbReference>
<keyword evidence="11" id="KW-1185">Reference proteome</keyword>
<dbReference type="PANTHER" id="PTHR12411">
    <property type="entry name" value="CYSTEINE PROTEASE FAMILY C1-RELATED"/>
    <property type="match status" value="1"/>
</dbReference>
<dbReference type="Pfam" id="PF00112">
    <property type="entry name" value="Peptidase_C1"/>
    <property type="match status" value="1"/>
</dbReference>
<dbReference type="PRINTS" id="PR00705">
    <property type="entry name" value="PAPAIN"/>
</dbReference>
<dbReference type="Gene3D" id="3.90.70.10">
    <property type="entry name" value="Cysteine proteinases"/>
    <property type="match status" value="1"/>
</dbReference>
<dbReference type="InterPro" id="IPR000668">
    <property type="entry name" value="Peptidase_C1A_C"/>
</dbReference>
<comment type="similarity">
    <text evidence="1">Belongs to the peptidase C1 family.</text>
</comment>
<dbReference type="GO" id="GO:0004197">
    <property type="term" value="F:cysteine-type endopeptidase activity"/>
    <property type="evidence" value="ECO:0007669"/>
    <property type="project" value="InterPro"/>
</dbReference>
<keyword evidence="4" id="KW-0378">Hydrolase</keyword>
<dbReference type="FunFam" id="3.90.70.10:FF:000031">
    <property type="entry name" value="Cathepsin B"/>
    <property type="match status" value="1"/>
</dbReference>
<reference evidence="10 11" key="1">
    <citation type="submission" date="2023-01" db="EMBL/GenBank/DDBJ databases">
        <authorList>
            <person name="Whitehead M."/>
        </authorList>
    </citation>
    <scope>NUCLEOTIDE SEQUENCE [LARGE SCALE GENOMIC DNA]</scope>
</reference>
<keyword evidence="3 8" id="KW-0732">Signal</keyword>
<dbReference type="InterPro" id="IPR038765">
    <property type="entry name" value="Papain-like_cys_pep_sf"/>
</dbReference>
<proteinExistence type="inferred from homology"/>
<keyword evidence="5" id="KW-0788">Thiol protease</keyword>
<dbReference type="SUPFAM" id="SSF54001">
    <property type="entry name" value="Cysteine proteinases"/>
    <property type="match status" value="1"/>
</dbReference>
<name>A0AAV0WDG8_9HEMI</name>
<evidence type="ECO:0000256" key="3">
    <source>
        <dbReference type="ARBA" id="ARBA00022729"/>
    </source>
</evidence>
<evidence type="ECO:0000256" key="4">
    <source>
        <dbReference type="ARBA" id="ARBA00022801"/>
    </source>
</evidence>
<comment type="caution">
    <text evidence="10">The sequence shown here is derived from an EMBL/GenBank/DDBJ whole genome shotgun (WGS) entry which is preliminary data.</text>
</comment>
<dbReference type="PROSITE" id="PS00139">
    <property type="entry name" value="THIOL_PROTEASE_CYS"/>
    <property type="match status" value="1"/>
</dbReference>
<dbReference type="InterPro" id="IPR025660">
    <property type="entry name" value="Pept_his_AS"/>
</dbReference>
<dbReference type="InterPro" id="IPR000169">
    <property type="entry name" value="Pept_cys_AS"/>
</dbReference>
<evidence type="ECO:0000256" key="8">
    <source>
        <dbReference type="SAM" id="SignalP"/>
    </source>
</evidence>
<dbReference type="Proteomes" id="UP001160148">
    <property type="component" value="Unassembled WGS sequence"/>
</dbReference>
<dbReference type="PROSITE" id="PS00639">
    <property type="entry name" value="THIOL_PROTEASE_HIS"/>
    <property type="match status" value="1"/>
</dbReference>
<dbReference type="InterPro" id="IPR012599">
    <property type="entry name" value="Propeptide_C1A"/>
</dbReference>
<organism evidence="10 11">
    <name type="scientific">Macrosiphum euphorbiae</name>
    <name type="common">potato aphid</name>
    <dbReference type="NCBI Taxonomy" id="13131"/>
    <lineage>
        <taxon>Eukaryota</taxon>
        <taxon>Metazoa</taxon>
        <taxon>Ecdysozoa</taxon>
        <taxon>Arthropoda</taxon>
        <taxon>Hexapoda</taxon>
        <taxon>Insecta</taxon>
        <taxon>Pterygota</taxon>
        <taxon>Neoptera</taxon>
        <taxon>Paraneoptera</taxon>
        <taxon>Hemiptera</taxon>
        <taxon>Sternorrhyncha</taxon>
        <taxon>Aphidomorpha</taxon>
        <taxon>Aphidoidea</taxon>
        <taxon>Aphididae</taxon>
        <taxon>Macrosiphini</taxon>
        <taxon>Macrosiphum</taxon>
    </lineage>
</organism>
<evidence type="ECO:0000256" key="2">
    <source>
        <dbReference type="ARBA" id="ARBA00022670"/>
    </source>
</evidence>
<feature type="chain" id="PRO_5043807557" description="Peptidase C1A papain C-terminal domain-containing protein" evidence="8">
    <location>
        <begin position="21"/>
        <end position="335"/>
    </location>
</feature>
<evidence type="ECO:0000256" key="7">
    <source>
        <dbReference type="ARBA" id="ARBA00023157"/>
    </source>
</evidence>
<evidence type="ECO:0000313" key="11">
    <source>
        <dbReference type="Proteomes" id="UP001160148"/>
    </source>
</evidence>
<evidence type="ECO:0000256" key="5">
    <source>
        <dbReference type="ARBA" id="ARBA00022807"/>
    </source>
</evidence>
<dbReference type="GO" id="GO:0006508">
    <property type="term" value="P:proteolysis"/>
    <property type="evidence" value="ECO:0007669"/>
    <property type="project" value="UniProtKB-KW"/>
</dbReference>
<accession>A0AAV0WDG8</accession>
<sequence length="335" mass="37690">MAKFVILIFVILLSVYLTEQAHFLSKDYINKINEVAKTWKAKQNFPENTPKEQIVRLLGSKRLLGVSKSPIKENDELYMDNSEVPEFFDSRLEWKYCKTIGHVRNQGNCGSCWAHGTTGAFADRLCVATNGEVNQLISAEELTFCCHRCGFGCNGGNPLRAWQYFKRHGVVTGGDYNTTDGCQPYKVPPCVRDDEGHNSCSGQPTERNHKCSKTCYGDDTVVYKNDHYKTKDAYFLKNTTMQKDTMVYGPIEASFDVYDDFMNYESGVYQKTENASYLGGHAVKMIGWGVEEGTPYWLMVNSWGEQWGASGLFKIRRGTDECGIESSCTAGVPSV</sequence>
<keyword evidence="7" id="KW-1015">Disulfide bond</keyword>
<dbReference type="SMART" id="SM00645">
    <property type="entry name" value="Pept_C1"/>
    <property type="match status" value="1"/>
</dbReference>
<feature type="signal peptide" evidence="8">
    <location>
        <begin position="1"/>
        <end position="20"/>
    </location>
</feature>
<gene>
    <name evidence="10" type="ORF">MEUPH1_LOCUS9999</name>
</gene>
<evidence type="ECO:0000259" key="9">
    <source>
        <dbReference type="SMART" id="SM00645"/>
    </source>
</evidence>
<dbReference type="EMBL" id="CARXXK010000002">
    <property type="protein sequence ID" value="CAI6353939.1"/>
    <property type="molecule type" value="Genomic_DNA"/>
</dbReference>
<feature type="domain" description="Peptidase C1A papain C-terminal" evidence="9">
    <location>
        <begin position="84"/>
        <end position="332"/>
    </location>
</feature>
<evidence type="ECO:0000256" key="1">
    <source>
        <dbReference type="ARBA" id="ARBA00008455"/>
    </source>
</evidence>
<dbReference type="InterPro" id="IPR013128">
    <property type="entry name" value="Peptidase_C1A"/>
</dbReference>
<dbReference type="AlphaFoldDB" id="A0AAV0WDG8"/>
<dbReference type="Pfam" id="PF08127">
    <property type="entry name" value="Propeptide_C1"/>
    <property type="match status" value="1"/>
</dbReference>
<protein>
    <recommendedName>
        <fullName evidence="9">Peptidase C1A papain C-terminal domain-containing protein</fullName>
    </recommendedName>
</protein>
<keyword evidence="2" id="KW-0645">Protease</keyword>
<evidence type="ECO:0000256" key="6">
    <source>
        <dbReference type="ARBA" id="ARBA00023145"/>
    </source>
</evidence>